<dbReference type="InterPro" id="IPR019516">
    <property type="entry name" value="Glomulin/ALF4"/>
</dbReference>
<feature type="compositionally biased region" description="Polar residues" evidence="1">
    <location>
        <begin position="629"/>
        <end position="643"/>
    </location>
</feature>
<keyword evidence="3" id="KW-1185">Reference proteome</keyword>
<gene>
    <name evidence="2" type="ORF">Glove_402g107</name>
</gene>
<comment type="caution">
    <text evidence="2">The sequence shown here is derived from an EMBL/GenBank/DDBJ whole genome shotgun (WGS) entry which is preliminary data.</text>
</comment>
<dbReference type="GO" id="GO:0005737">
    <property type="term" value="C:cytoplasm"/>
    <property type="evidence" value="ECO:0007669"/>
    <property type="project" value="TreeGrafter"/>
</dbReference>
<dbReference type="Pfam" id="PF08568">
    <property type="entry name" value="Kinetochor_Ybp2"/>
    <property type="match status" value="1"/>
</dbReference>
<reference evidence="2 3" key="1">
    <citation type="submission" date="2018-08" db="EMBL/GenBank/DDBJ databases">
        <title>Genome and evolution of the arbuscular mycorrhizal fungus Diversispora epigaea (formerly Glomus versiforme) and its bacterial endosymbionts.</title>
        <authorList>
            <person name="Sun X."/>
            <person name="Fei Z."/>
            <person name="Harrison M."/>
        </authorList>
    </citation>
    <scope>NUCLEOTIDE SEQUENCE [LARGE SCALE GENOMIC DNA]</scope>
    <source>
        <strain evidence="2 3">IT104</strain>
    </source>
</reference>
<dbReference type="STRING" id="1348612.A0A397H0U7"/>
<accession>A0A397H0U7</accession>
<evidence type="ECO:0000313" key="3">
    <source>
        <dbReference type="Proteomes" id="UP000266861"/>
    </source>
</evidence>
<dbReference type="AlphaFoldDB" id="A0A397H0U7"/>
<organism evidence="2 3">
    <name type="scientific">Diversispora epigaea</name>
    <dbReference type="NCBI Taxonomy" id="1348612"/>
    <lineage>
        <taxon>Eukaryota</taxon>
        <taxon>Fungi</taxon>
        <taxon>Fungi incertae sedis</taxon>
        <taxon>Mucoromycota</taxon>
        <taxon>Glomeromycotina</taxon>
        <taxon>Glomeromycetes</taxon>
        <taxon>Diversisporales</taxon>
        <taxon>Diversisporaceae</taxon>
        <taxon>Diversispora</taxon>
    </lineage>
</organism>
<evidence type="ECO:0000313" key="2">
    <source>
        <dbReference type="EMBL" id="RHZ56309.1"/>
    </source>
</evidence>
<protein>
    <submittedName>
        <fullName evidence="2">Uncharacterized protein</fullName>
    </submittedName>
</protein>
<evidence type="ECO:0000256" key="1">
    <source>
        <dbReference type="SAM" id="MobiDB-lite"/>
    </source>
</evidence>
<dbReference type="PANTHER" id="PTHR15430:SF1">
    <property type="entry name" value="GLOMULIN"/>
    <property type="match status" value="1"/>
</dbReference>
<dbReference type="PANTHER" id="PTHR15430">
    <property type="entry name" value="GLOMULIN"/>
    <property type="match status" value="1"/>
</dbReference>
<dbReference type="Proteomes" id="UP000266861">
    <property type="component" value="Unassembled WGS sequence"/>
</dbReference>
<proteinExistence type="predicted"/>
<dbReference type="InterPro" id="IPR013877">
    <property type="entry name" value="YAP-bd/ALF4/Glomulin"/>
</dbReference>
<sequence>MSRLEKAKEAIENGVSQYLEKIEQDPMDNNKVYQIFEATLEEHLSNPSEYSEQEQIDLLKCLIDNNDNKNQILDTFSWTIFSMVVPYLSQNNSSSIIALEILEAITQNNVRETYTMIFERLGLLDWENPNVSALEFSGLIKILKIAFQRSFQKFKRNIFLKFFSDTLQYIARIWLELDNLQEKNLDLVIESLIDFTETVSQTIDFEKEPKLILTPEDISSQEFLLITFLLITSFEYYLRTVDIQMSSIYYEKLHSKFNVPWKKKQSENVKSVDQSRISRLILASKKSKISATQIVNYVEKFKPNKKVSKEVETEDPNSITSEYINSILTDNNKQTSNFETSDYPITSRGIITYMASIIYNESMVVHENAKSLKNLFSDSPDSMFRRIIPIANKVLVNDVNEFTVVDKVLLVLMYLVDKNEENTITILNLNANLTQDGITLSSLFQALSSFASTSSDESLRFNSHQLLLRIISLCTDDARMFLLKELLTNCPFEQMKSAAIGMLKEIVIQRLNEAYAAKSDKSKEFGLSVFASPYLIEGFFPHILRLKSILNESSSIEELEKEFIEKHSFLMHGLNFYMLLLMRDDKNLTGVWNENQIKDTQKEFLDPLKDTCTEIIVKQMNRFNQLKELNSDHSSSSEGQQEIASDCDDDNNQQQQEQGEFQSKLFNLYILQDIVERIFQLTKESK</sequence>
<dbReference type="EMBL" id="PQFF01000359">
    <property type="protein sequence ID" value="RHZ56309.1"/>
    <property type="molecule type" value="Genomic_DNA"/>
</dbReference>
<dbReference type="OrthoDB" id="5396786at2759"/>
<name>A0A397H0U7_9GLOM</name>
<feature type="region of interest" description="Disordered" evidence="1">
    <location>
        <begin position="629"/>
        <end position="656"/>
    </location>
</feature>
<dbReference type="GO" id="GO:0055105">
    <property type="term" value="F:ubiquitin-protein transferase inhibitor activity"/>
    <property type="evidence" value="ECO:0007669"/>
    <property type="project" value="TreeGrafter"/>
</dbReference>